<feature type="compositionally biased region" description="Basic and acidic residues" evidence="11">
    <location>
        <begin position="120"/>
        <end position="136"/>
    </location>
</feature>
<dbReference type="GO" id="GO:0016607">
    <property type="term" value="C:nuclear speck"/>
    <property type="evidence" value="ECO:0007669"/>
    <property type="project" value="UniProtKB-SubCell"/>
</dbReference>
<keyword evidence="4" id="KW-0747">Spliceosome</keyword>
<dbReference type="Pfam" id="PF00076">
    <property type="entry name" value="RRM_1"/>
    <property type="match status" value="2"/>
</dbReference>
<evidence type="ECO:0000256" key="4">
    <source>
        <dbReference type="ARBA" id="ARBA00022728"/>
    </source>
</evidence>
<evidence type="ECO:0000256" key="10">
    <source>
        <dbReference type="PROSITE-ProRule" id="PRU00176"/>
    </source>
</evidence>
<evidence type="ECO:0000313" key="13">
    <source>
        <dbReference type="EMBL" id="ONK73349.1"/>
    </source>
</evidence>
<keyword evidence="6 10" id="KW-0694">RNA-binding</keyword>
<evidence type="ECO:0000256" key="2">
    <source>
        <dbReference type="ARBA" id="ARBA00022553"/>
    </source>
</evidence>
<dbReference type="GO" id="GO:0006397">
    <property type="term" value="P:mRNA processing"/>
    <property type="evidence" value="ECO:0007669"/>
    <property type="project" value="UniProtKB-KW"/>
</dbReference>
<evidence type="ECO:0000256" key="6">
    <source>
        <dbReference type="ARBA" id="ARBA00022884"/>
    </source>
</evidence>
<feature type="domain" description="RRM" evidence="12">
    <location>
        <begin position="51"/>
        <end position="123"/>
    </location>
</feature>
<dbReference type="Proteomes" id="UP000243459">
    <property type="component" value="Chromosome 4"/>
</dbReference>
<evidence type="ECO:0000313" key="14">
    <source>
        <dbReference type="Proteomes" id="UP000243459"/>
    </source>
</evidence>
<dbReference type="GO" id="GO:0008380">
    <property type="term" value="P:RNA splicing"/>
    <property type="evidence" value="ECO:0007669"/>
    <property type="project" value="UniProtKB-KW"/>
</dbReference>
<dbReference type="GO" id="GO:0003723">
    <property type="term" value="F:RNA binding"/>
    <property type="evidence" value="ECO:0007669"/>
    <property type="project" value="UniProtKB-UniRule"/>
</dbReference>
<keyword evidence="3" id="KW-0507">mRNA processing</keyword>
<keyword evidence="14" id="KW-1185">Reference proteome</keyword>
<dbReference type="InterPro" id="IPR050907">
    <property type="entry name" value="SRSF"/>
</dbReference>
<keyword evidence="2" id="KW-0597">Phosphoprotein</keyword>
<feature type="compositionally biased region" description="Basic and acidic residues" evidence="11">
    <location>
        <begin position="297"/>
        <end position="320"/>
    </location>
</feature>
<comment type="similarity">
    <text evidence="9">Belongs to the splicing factor SR family. RS subfamily.</text>
</comment>
<dbReference type="AlphaFoldDB" id="A0A5P1F9C0"/>
<dbReference type="Gene3D" id="3.30.70.330">
    <property type="match status" value="2"/>
</dbReference>
<dbReference type="GO" id="GO:0005681">
    <property type="term" value="C:spliceosomal complex"/>
    <property type="evidence" value="ECO:0007669"/>
    <property type="project" value="UniProtKB-KW"/>
</dbReference>
<evidence type="ECO:0000256" key="11">
    <source>
        <dbReference type="SAM" id="MobiDB-lite"/>
    </source>
</evidence>
<evidence type="ECO:0000256" key="3">
    <source>
        <dbReference type="ARBA" id="ARBA00022664"/>
    </source>
</evidence>
<evidence type="ECO:0000259" key="12">
    <source>
        <dbReference type="PROSITE" id="PS50102"/>
    </source>
</evidence>
<dbReference type="SMART" id="SM00360">
    <property type="entry name" value="RRM"/>
    <property type="match status" value="2"/>
</dbReference>
<feature type="region of interest" description="Disordered" evidence="11">
    <location>
        <begin position="120"/>
        <end position="139"/>
    </location>
</feature>
<dbReference type="InterPro" id="IPR035979">
    <property type="entry name" value="RBD_domain_sf"/>
</dbReference>
<name>A0A5P1F9C0_ASPOF</name>
<dbReference type="SUPFAM" id="SSF54928">
    <property type="entry name" value="RNA-binding domain, RBD"/>
    <property type="match status" value="1"/>
</dbReference>
<evidence type="ECO:0000256" key="8">
    <source>
        <dbReference type="ARBA" id="ARBA00023242"/>
    </source>
</evidence>
<sequence>LVPEPLIQTLSALVGIADRAGLLSSALVSEGSFFIWEAWVGVSYCDWTKMRSIFCGNLEYDARQSELERLFGKYGKVDRVDMKSGFAFIYMEDERDADDAIRGLDRREFGRHGRRLRVEWTKQERGGRRSGSERRSPANTRPAKTLFVINFDPINTRMRDLERHFEPYGKVLNVRIRRNFAFIQFESQDDATKALEATNMSKLMDRIIAVEYAVRDDDERKNGSSPDRRGRDRYPERSSRGRERSASPYGRGVERASPDYGRGSSPYSKPEQRGSPNYGSGESPANERHHSRSRSPARQERSRSPARQERSRSPARRERS</sequence>
<evidence type="ECO:0000256" key="5">
    <source>
        <dbReference type="ARBA" id="ARBA00022737"/>
    </source>
</evidence>
<dbReference type="OMA" id="GHRKERT"/>
<dbReference type="InterPro" id="IPR000504">
    <property type="entry name" value="RRM_dom"/>
</dbReference>
<dbReference type="PROSITE" id="PS50102">
    <property type="entry name" value="RRM"/>
    <property type="match status" value="2"/>
</dbReference>
<feature type="region of interest" description="Disordered" evidence="11">
    <location>
        <begin position="217"/>
        <end position="320"/>
    </location>
</feature>
<keyword evidence="7" id="KW-0508">mRNA splicing</keyword>
<gene>
    <name evidence="13" type="ORF">A4U43_C04F30130</name>
</gene>
<comment type="subcellular location">
    <subcellularLocation>
        <location evidence="1">Nucleus speckle</location>
    </subcellularLocation>
</comment>
<dbReference type="CDD" id="cd12466">
    <property type="entry name" value="RRM2_AtRSp31_like"/>
    <property type="match status" value="1"/>
</dbReference>
<accession>A0A5P1F9C0</accession>
<proteinExistence type="inferred from homology"/>
<feature type="non-terminal residue" evidence="13">
    <location>
        <position position="1"/>
    </location>
</feature>
<keyword evidence="8" id="KW-0539">Nucleus</keyword>
<evidence type="ECO:0000256" key="9">
    <source>
        <dbReference type="ARBA" id="ARBA00061587"/>
    </source>
</evidence>
<dbReference type="EMBL" id="CM007384">
    <property type="protein sequence ID" value="ONK73349.1"/>
    <property type="molecule type" value="Genomic_DNA"/>
</dbReference>
<keyword evidence="5" id="KW-0677">Repeat</keyword>
<feature type="compositionally biased region" description="Basic and acidic residues" evidence="11">
    <location>
        <begin position="217"/>
        <end position="245"/>
    </location>
</feature>
<dbReference type="PANTHER" id="PTHR23147">
    <property type="entry name" value="SERINE/ARGININE RICH SPLICING FACTOR"/>
    <property type="match status" value="1"/>
</dbReference>
<dbReference type="InterPro" id="IPR012677">
    <property type="entry name" value="Nucleotide-bd_a/b_plait_sf"/>
</dbReference>
<dbReference type="FunFam" id="3.30.70.330:FF:000294">
    <property type="entry name" value="Serine/arginine-rich splicing factor RS31"/>
    <property type="match status" value="1"/>
</dbReference>
<organism evidence="13 14">
    <name type="scientific">Asparagus officinalis</name>
    <name type="common">Garden asparagus</name>
    <dbReference type="NCBI Taxonomy" id="4686"/>
    <lineage>
        <taxon>Eukaryota</taxon>
        <taxon>Viridiplantae</taxon>
        <taxon>Streptophyta</taxon>
        <taxon>Embryophyta</taxon>
        <taxon>Tracheophyta</taxon>
        <taxon>Spermatophyta</taxon>
        <taxon>Magnoliopsida</taxon>
        <taxon>Liliopsida</taxon>
        <taxon>Asparagales</taxon>
        <taxon>Asparagaceae</taxon>
        <taxon>Asparagoideae</taxon>
        <taxon>Asparagus</taxon>
    </lineage>
</organism>
<evidence type="ECO:0000256" key="1">
    <source>
        <dbReference type="ARBA" id="ARBA00004324"/>
    </source>
</evidence>
<feature type="domain" description="RRM" evidence="12">
    <location>
        <begin position="144"/>
        <end position="215"/>
    </location>
</feature>
<reference evidence="14" key="1">
    <citation type="journal article" date="2017" name="Nat. Commun.">
        <title>The asparagus genome sheds light on the origin and evolution of a young Y chromosome.</title>
        <authorList>
            <person name="Harkess A."/>
            <person name="Zhou J."/>
            <person name="Xu C."/>
            <person name="Bowers J.E."/>
            <person name="Van der Hulst R."/>
            <person name="Ayyampalayam S."/>
            <person name="Mercati F."/>
            <person name="Riccardi P."/>
            <person name="McKain M.R."/>
            <person name="Kakrana A."/>
            <person name="Tang H."/>
            <person name="Ray J."/>
            <person name="Groenendijk J."/>
            <person name="Arikit S."/>
            <person name="Mathioni S.M."/>
            <person name="Nakano M."/>
            <person name="Shan H."/>
            <person name="Telgmann-Rauber A."/>
            <person name="Kanno A."/>
            <person name="Yue Z."/>
            <person name="Chen H."/>
            <person name="Li W."/>
            <person name="Chen Y."/>
            <person name="Xu X."/>
            <person name="Zhang Y."/>
            <person name="Luo S."/>
            <person name="Chen H."/>
            <person name="Gao J."/>
            <person name="Mao Z."/>
            <person name="Pires J.C."/>
            <person name="Luo M."/>
            <person name="Kudrna D."/>
            <person name="Wing R.A."/>
            <person name="Meyers B.C."/>
            <person name="Yi K."/>
            <person name="Kong H."/>
            <person name="Lavrijsen P."/>
            <person name="Sunseri F."/>
            <person name="Falavigna A."/>
            <person name="Ye Y."/>
            <person name="Leebens-Mack J.H."/>
            <person name="Chen G."/>
        </authorList>
    </citation>
    <scope>NUCLEOTIDE SEQUENCE [LARGE SCALE GENOMIC DNA]</scope>
    <source>
        <strain evidence="14">cv. DH0086</strain>
    </source>
</reference>
<dbReference type="FunFam" id="3.30.70.330:FF:000299">
    <property type="entry name" value="Serine/arginine-rich splicing factor RS31"/>
    <property type="match status" value="1"/>
</dbReference>
<protein>
    <recommendedName>
        <fullName evidence="12">RRM domain-containing protein</fullName>
    </recommendedName>
</protein>
<evidence type="ECO:0000256" key="7">
    <source>
        <dbReference type="ARBA" id="ARBA00023187"/>
    </source>
</evidence>